<feature type="chain" id="PRO_5025617196" evidence="1">
    <location>
        <begin position="22"/>
        <end position="883"/>
    </location>
</feature>
<gene>
    <name evidence="5" type="primary">cglA_5</name>
    <name evidence="5" type="ORF">SCARR_02445</name>
</gene>
<proteinExistence type="predicted"/>
<accession>A0A6C2UJH8</accession>
<dbReference type="Pfam" id="PF25292">
    <property type="entry name" value="Beta-prop_CGLA"/>
    <property type="match status" value="1"/>
</dbReference>
<dbReference type="InterPro" id="IPR057420">
    <property type="entry name" value="Beta-prop_CGLA"/>
</dbReference>
<evidence type="ECO:0000313" key="5">
    <source>
        <dbReference type="EMBL" id="VGO20382.1"/>
    </source>
</evidence>
<feature type="signal peptide" evidence="1">
    <location>
        <begin position="1"/>
        <end position="21"/>
    </location>
</feature>
<dbReference type="InterPro" id="IPR057421">
    <property type="entry name" value="CGLA_M"/>
</dbReference>
<dbReference type="AlphaFoldDB" id="A0A6C2UJH8"/>
<dbReference type="SUPFAM" id="SSF50998">
    <property type="entry name" value="Quinoprotein alcohol dehydrogenase-like"/>
    <property type="match status" value="1"/>
</dbReference>
<feature type="domain" description="Lambda-carrageenase C-terminal" evidence="3">
    <location>
        <begin position="810"/>
        <end position="881"/>
    </location>
</feature>
<evidence type="ECO:0000259" key="4">
    <source>
        <dbReference type="Pfam" id="PF25292"/>
    </source>
</evidence>
<dbReference type="Gene3D" id="2.130.10.10">
    <property type="entry name" value="YVTN repeat-like/Quinoprotein amine dehydrogenase"/>
    <property type="match status" value="1"/>
</dbReference>
<organism evidence="5 6">
    <name type="scientific">Pontiella sulfatireligans</name>
    <dbReference type="NCBI Taxonomy" id="2750658"/>
    <lineage>
        <taxon>Bacteria</taxon>
        <taxon>Pseudomonadati</taxon>
        <taxon>Kiritimatiellota</taxon>
        <taxon>Kiritimatiellia</taxon>
        <taxon>Kiritimatiellales</taxon>
        <taxon>Pontiellaceae</taxon>
        <taxon>Pontiella</taxon>
    </lineage>
</organism>
<dbReference type="Pfam" id="PF25291">
    <property type="entry name" value="CGLA_C"/>
    <property type="match status" value="1"/>
</dbReference>
<dbReference type="InterPro" id="IPR015943">
    <property type="entry name" value="WD40/YVTN_repeat-like_dom_sf"/>
</dbReference>
<evidence type="ECO:0000256" key="1">
    <source>
        <dbReference type="SAM" id="SignalP"/>
    </source>
</evidence>
<sequence length="883" mass="98051">MKLLKTGWIALGLCVATMVHSQNFSTAGNGIRNVVAADIKGTSILYISEIDGAVSCYTVDGKKLWRNPTQTPAVMFEVLAFDVDGDGREDLLAASGDGHIYCWNANGSLRWKFNPGYKVRFSEVAALRAGNKVQIFAGGNDFKLYELDADGKLVSETKIEGVVRKIEAGDFLKKDDPSVFLMTYSHDKFRWEFMGLLDPKSKKVQSEFNYKKASSKIWGKFMVNDLSVADIDEDGRDDLLFFGHNEPAVFVGMNGDFEQIAHFAGSTKHKQRYAHGIGTCLLPVRKEVVMQYGGMLYVCDLKGKLLQTSGEKYGAIIYNDLTVDPESGQLFGGGQIGGGNGVYRYALNQSDWWKKEHALTGRMVEVEQNLDMLYRQALKFTPPDYQKPAKKEWVMITGIDELPAVGKLKGADIQFVQQISMQENTDRTELVKAVGEEALKRDKRMRYDKTQEEIVALAREREKNGEPFVAWAGHGNDPFITQIDTMEKVLEAAPNTCYGFIYAEMHDIHDPRVHHFINEYVPRLAKACRKNGRAKLYFRYKNVFWAASSHQEPWKDMFFSGKYSDVLVPSAEDTNSRTQDINFAGRVGMLAGGYVNDFATRLVDDNPTSWRPLSPGGQRSVSPYLRNGALLAAYGARYGILFNVGYLDDPGMNILFALMKSGALPLVEKEDILSISSWHLIQDADEELIHTIDDGHNMNTYSPENEDAVLSVAQVAWCGASLPDYDYSKQALGVQYRWLNFLPEMPNGMVPMAPIEYAPQLIEKGVPFTVSDCKVGYVDGQPVPAAEFGSSIGNAAKTGAKKMPVVVAGASWSAIRLDANHSRVVLIDPGYIDPQERAATIRFQGRTPVSVVDILSGEKLPISGSSVELTVPAGSMRFIDLSY</sequence>
<protein>
    <submittedName>
        <fullName evidence="5">Lambda-carrageenase</fullName>
    </submittedName>
</protein>
<evidence type="ECO:0000259" key="2">
    <source>
        <dbReference type="Pfam" id="PF25290"/>
    </source>
</evidence>
<dbReference type="InterPro" id="IPR011047">
    <property type="entry name" value="Quinoprotein_ADH-like_sf"/>
</dbReference>
<dbReference type="EMBL" id="CAAHFH010000001">
    <property type="protein sequence ID" value="VGO20382.1"/>
    <property type="molecule type" value="Genomic_DNA"/>
</dbReference>
<dbReference type="Pfam" id="PF25290">
    <property type="entry name" value="CGLA_M"/>
    <property type="match status" value="1"/>
</dbReference>
<dbReference type="Proteomes" id="UP000346198">
    <property type="component" value="Unassembled WGS sequence"/>
</dbReference>
<keyword evidence="6" id="KW-1185">Reference proteome</keyword>
<feature type="domain" description="Lambda-carrageenase middle" evidence="2">
    <location>
        <begin position="438"/>
        <end position="756"/>
    </location>
</feature>
<reference evidence="5 6" key="1">
    <citation type="submission" date="2019-04" db="EMBL/GenBank/DDBJ databases">
        <authorList>
            <person name="Van Vliet M D."/>
        </authorList>
    </citation>
    <scope>NUCLEOTIDE SEQUENCE [LARGE SCALE GENOMIC DNA]</scope>
    <source>
        <strain evidence="5 6">F21</strain>
    </source>
</reference>
<feature type="domain" description="Lambda-carrageenase beta-propeller" evidence="4">
    <location>
        <begin position="48"/>
        <end position="158"/>
    </location>
</feature>
<keyword evidence="1" id="KW-0732">Signal</keyword>
<evidence type="ECO:0000259" key="3">
    <source>
        <dbReference type="Pfam" id="PF25291"/>
    </source>
</evidence>
<name>A0A6C2UJH8_9BACT</name>
<dbReference type="RefSeq" id="WP_136061805.1">
    <property type="nucleotide sequence ID" value="NZ_CAAHFH010000001.1"/>
</dbReference>
<dbReference type="InterPro" id="IPR057422">
    <property type="entry name" value="CGLA_C"/>
</dbReference>
<evidence type="ECO:0000313" key="6">
    <source>
        <dbReference type="Proteomes" id="UP000346198"/>
    </source>
</evidence>